<dbReference type="InterPro" id="IPR051784">
    <property type="entry name" value="Nod_factor_ABC_transporter"/>
</dbReference>
<name>A0A2V3WC00_9BACI</name>
<evidence type="ECO:0000259" key="6">
    <source>
        <dbReference type="PROSITE" id="PS51012"/>
    </source>
</evidence>
<dbReference type="GO" id="GO:0043190">
    <property type="term" value="C:ATP-binding cassette (ABC) transporter complex"/>
    <property type="evidence" value="ECO:0007669"/>
    <property type="project" value="InterPro"/>
</dbReference>
<dbReference type="GO" id="GO:0140359">
    <property type="term" value="F:ABC-type transporter activity"/>
    <property type="evidence" value="ECO:0007669"/>
    <property type="project" value="InterPro"/>
</dbReference>
<dbReference type="RefSeq" id="WP_110393910.1">
    <property type="nucleotide sequence ID" value="NZ_JADIJL010000001.1"/>
</dbReference>
<feature type="transmembrane region" description="Helical" evidence="5">
    <location>
        <begin position="171"/>
        <end position="190"/>
    </location>
</feature>
<proteinExistence type="inferred from homology"/>
<evidence type="ECO:0000256" key="4">
    <source>
        <dbReference type="ARBA" id="ARBA00023136"/>
    </source>
</evidence>
<feature type="transmembrane region" description="Helical" evidence="5">
    <location>
        <begin position="137"/>
        <end position="164"/>
    </location>
</feature>
<dbReference type="InterPro" id="IPR000412">
    <property type="entry name" value="ABC_2_transport"/>
</dbReference>
<dbReference type="PANTHER" id="PTHR43229">
    <property type="entry name" value="NODULATION PROTEIN J"/>
    <property type="match status" value="1"/>
</dbReference>
<keyword evidence="8" id="KW-1185">Reference proteome</keyword>
<keyword evidence="5" id="KW-1003">Cell membrane</keyword>
<evidence type="ECO:0000313" key="8">
    <source>
        <dbReference type="Proteomes" id="UP000247978"/>
    </source>
</evidence>
<comment type="similarity">
    <text evidence="5">Belongs to the ABC-2 integral membrane protein family.</text>
</comment>
<evidence type="ECO:0000256" key="1">
    <source>
        <dbReference type="ARBA" id="ARBA00004141"/>
    </source>
</evidence>
<gene>
    <name evidence="7" type="ORF">DFR56_101588</name>
</gene>
<accession>A0A2V3WC00</accession>
<feature type="transmembrane region" description="Helical" evidence="5">
    <location>
        <begin position="21"/>
        <end position="48"/>
    </location>
</feature>
<protein>
    <recommendedName>
        <fullName evidence="5">Transport permease protein</fullName>
    </recommendedName>
</protein>
<evidence type="ECO:0000256" key="5">
    <source>
        <dbReference type="RuleBase" id="RU361157"/>
    </source>
</evidence>
<feature type="transmembrane region" description="Helical" evidence="5">
    <location>
        <begin position="103"/>
        <end position="131"/>
    </location>
</feature>
<dbReference type="AlphaFoldDB" id="A0A2V3WC00"/>
<evidence type="ECO:0000256" key="3">
    <source>
        <dbReference type="ARBA" id="ARBA00022989"/>
    </source>
</evidence>
<dbReference type="PRINTS" id="PR00164">
    <property type="entry name" value="ABC2TRNSPORT"/>
</dbReference>
<dbReference type="InterPro" id="IPR013525">
    <property type="entry name" value="ABC2_TM"/>
</dbReference>
<sequence length="257" mass="28620">MNMLTHSWYMTLRHLRNTLRMPFVIFMNLIQPIIWLFLFSSLFSSIIHIPGFNSNSYINYLAPGIVIMSTFMAGSYAGMSMIADHNHGVLNRFLTSPVKRSALILGPLIQNAVTMIIQATIMILLSFMLGANFAGGLVGIFILIICGVMVGIGFGALSLSIALLVRNEQALMAFVGFISMPVMFLSSLFMPLQLVPDWIHNIARFNPVNWAGEAGREAIKTNIDWGIVLTYSGYLLIFSILSILLATLSFRKYQKTI</sequence>
<evidence type="ECO:0000256" key="2">
    <source>
        <dbReference type="ARBA" id="ARBA00022692"/>
    </source>
</evidence>
<feature type="transmembrane region" description="Helical" evidence="5">
    <location>
        <begin position="60"/>
        <end position="82"/>
    </location>
</feature>
<keyword evidence="2 5" id="KW-0812">Transmembrane</keyword>
<comment type="caution">
    <text evidence="7">The sequence shown here is derived from an EMBL/GenBank/DDBJ whole genome shotgun (WGS) entry which is preliminary data.</text>
</comment>
<feature type="transmembrane region" description="Helical" evidence="5">
    <location>
        <begin position="231"/>
        <end position="250"/>
    </location>
</feature>
<keyword evidence="4 5" id="KW-0472">Membrane</keyword>
<dbReference type="PROSITE" id="PS51012">
    <property type="entry name" value="ABC_TM2"/>
    <property type="match status" value="1"/>
</dbReference>
<reference evidence="7 8" key="1">
    <citation type="submission" date="2018-05" db="EMBL/GenBank/DDBJ databases">
        <title>Genomic Encyclopedia of Type Strains, Phase IV (KMG-IV): sequencing the most valuable type-strain genomes for metagenomic binning, comparative biology and taxonomic classification.</title>
        <authorList>
            <person name="Goeker M."/>
        </authorList>
    </citation>
    <scope>NUCLEOTIDE SEQUENCE [LARGE SCALE GENOMIC DNA]</scope>
    <source>
        <strain evidence="7 8">DSM 28556</strain>
    </source>
</reference>
<dbReference type="PANTHER" id="PTHR43229:SF2">
    <property type="entry name" value="NODULATION PROTEIN J"/>
    <property type="match status" value="1"/>
</dbReference>
<dbReference type="Proteomes" id="UP000247978">
    <property type="component" value="Unassembled WGS sequence"/>
</dbReference>
<keyword evidence="3 5" id="KW-1133">Transmembrane helix</keyword>
<keyword evidence="5" id="KW-0813">Transport</keyword>
<comment type="subcellular location">
    <subcellularLocation>
        <location evidence="5">Cell membrane</location>
        <topology evidence="5">Multi-pass membrane protein</topology>
    </subcellularLocation>
    <subcellularLocation>
        <location evidence="1">Membrane</location>
        <topology evidence="1">Multi-pass membrane protein</topology>
    </subcellularLocation>
</comment>
<dbReference type="PIRSF" id="PIRSF006648">
    <property type="entry name" value="DrrB"/>
    <property type="match status" value="1"/>
</dbReference>
<organism evidence="7 8">
    <name type="scientific">Pseudogracilibacillus auburnensis</name>
    <dbReference type="NCBI Taxonomy" id="1494959"/>
    <lineage>
        <taxon>Bacteria</taxon>
        <taxon>Bacillati</taxon>
        <taxon>Bacillota</taxon>
        <taxon>Bacilli</taxon>
        <taxon>Bacillales</taxon>
        <taxon>Bacillaceae</taxon>
        <taxon>Pseudogracilibacillus</taxon>
    </lineage>
</organism>
<dbReference type="InterPro" id="IPR047817">
    <property type="entry name" value="ABC2_TM_bact-type"/>
</dbReference>
<dbReference type="EMBL" id="QJJQ01000001">
    <property type="protein sequence ID" value="PXW90674.1"/>
    <property type="molecule type" value="Genomic_DNA"/>
</dbReference>
<dbReference type="OrthoDB" id="670210at2"/>
<dbReference type="Pfam" id="PF01061">
    <property type="entry name" value="ABC2_membrane"/>
    <property type="match status" value="1"/>
</dbReference>
<feature type="domain" description="ABC transmembrane type-2" evidence="6">
    <location>
        <begin position="23"/>
        <end position="253"/>
    </location>
</feature>
<evidence type="ECO:0000313" key="7">
    <source>
        <dbReference type="EMBL" id="PXW90674.1"/>
    </source>
</evidence>